<evidence type="ECO:0000313" key="3">
    <source>
        <dbReference type="EMBL" id="HAN29641.1"/>
    </source>
</evidence>
<dbReference type="InterPro" id="IPR002035">
    <property type="entry name" value="VWF_A"/>
</dbReference>
<keyword evidence="1" id="KW-0812">Transmembrane</keyword>
<evidence type="ECO:0000256" key="1">
    <source>
        <dbReference type="SAM" id="Phobius"/>
    </source>
</evidence>
<dbReference type="Pfam" id="PF13519">
    <property type="entry name" value="VWA_2"/>
    <property type="match status" value="1"/>
</dbReference>
<keyword evidence="1" id="KW-0472">Membrane</keyword>
<dbReference type="PANTHER" id="PTHR22550">
    <property type="entry name" value="SPORE GERMINATION PROTEIN"/>
    <property type="match status" value="1"/>
</dbReference>
<sequence>MLELAFAWGALALPLPLLLWWGLPPHRERANALRVPFFTDIVAASGVEPGTGAVVRRRRRLQAVILWLTWLLLVLALMRPTWVGEPIVRTEVARDIMLAIDLSGSMDYRDFPGLDGEPISRHQAVQQVVTDFIAARQADRVGLIVFGDKA</sequence>
<proteinExistence type="predicted"/>
<dbReference type="Gene3D" id="3.40.50.410">
    <property type="entry name" value="von Willebrand factor, type A domain"/>
    <property type="match status" value="1"/>
</dbReference>
<feature type="transmembrane region" description="Helical" evidence="1">
    <location>
        <begin position="64"/>
        <end position="82"/>
    </location>
</feature>
<feature type="transmembrane region" description="Helical" evidence="1">
    <location>
        <begin position="6"/>
        <end position="23"/>
    </location>
</feature>
<comment type="caution">
    <text evidence="3">The sequence shown here is derived from an EMBL/GenBank/DDBJ whole genome shotgun (WGS) entry which is preliminary data.</text>
</comment>
<keyword evidence="1" id="KW-1133">Transmembrane helix</keyword>
<dbReference type="Proteomes" id="UP000259273">
    <property type="component" value="Unassembled WGS sequence"/>
</dbReference>
<protein>
    <recommendedName>
        <fullName evidence="2">VWFA domain-containing protein</fullName>
    </recommendedName>
</protein>
<evidence type="ECO:0000259" key="2">
    <source>
        <dbReference type="Pfam" id="PF13519"/>
    </source>
</evidence>
<organism evidence="3 4">
    <name type="scientific">Haliea salexigens</name>
    <dbReference type="NCBI Taxonomy" id="287487"/>
    <lineage>
        <taxon>Bacteria</taxon>
        <taxon>Pseudomonadati</taxon>
        <taxon>Pseudomonadota</taxon>
        <taxon>Gammaproteobacteria</taxon>
        <taxon>Cellvibrionales</taxon>
        <taxon>Halieaceae</taxon>
        <taxon>Haliea</taxon>
    </lineage>
</organism>
<gene>
    <name evidence="3" type="ORF">DCP75_18325</name>
</gene>
<accession>A0A3C1KSV6</accession>
<feature type="non-terminal residue" evidence="3">
    <location>
        <position position="150"/>
    </location>
</feature>
<dbReference type="EMBL" id="DMND01000245">
    <property type="protein sequence ID" value="HAN29641.1"/>
    <property type="molecule type" value="Genomic_DNA"/>
</dbReference>
<name>A0A3C1KSV6_9GAMM</name>
<evidence type="ECO:0000313" key="4">
    <source>
        <dbReference type="Proteomes" id="UP000259273"/>
    </source>
</evidence>
<dbReference type="PANTHER" id="PTHR22550:SF18">
    <property type="entry name" value="VWFA DOMAIN-CONTAINING PROTEIN"/>
    <property type="match status" value="1"/>
</dbReference>
<feature type="domain" description="VWFA" evidence="2">
    <location>
        <begin position="96"/>
        <end position="149"/>
    </location>
</feature>
<dbReference type="SUPFAM" id="SSF53300">
    <property type="entry name" value="vWA-like"/>
    <property type="match status" value="1"/>
</dbReference>
<dbReference type="InterPro" id="IPR050768">
    <property type="entry name" value="UPF0353/GerABKA_families"/>
</dbReference>
<dbReference type="AlphaFoldDB" id="A0A3C1KSV6"/>
<reference evidence="3 4" key="1">
    <citation type="journal article" date="2018" name="Nat. Biotechnol.">
        <title>A standardized bacterial taxonomy based on genome phylogeny substantially revises the tree of life.</title>
        <authorList>
            <person name="Parks D.H."/>
            <person name="Chuvochina M."/>
            <person name="Waite D.W."/>
            <person name="Rinke C."/>
            <person name="Skarshewski A."/>
            <person name="Chaumeil P.A."/>
            <person name="Hugenholtz P."/>
        </authorList>
    </citation>
    <scope>NUCLEOTIDE SEQUENCE [LARGE SCALE GENOMIC DNA]</scope>
    <source>
        <strain evidence="3">UBA9158</strain>
    </source>
</reference>
<dbReference type="InterPro" id="IPR036465">
    <property type="entry name" value="vWFA_dom_sf"/>
</dbReference>